<dbReference type="Proteomes" id="UP000286947">
    <property type="component" value="Unassembled WGS sequence"/>
</dbReference>
<dbReference type="EMBL" id="PQSP01000001">
    <property type="protein sequence ID" value="RUS68248.1"/>
    <property type="molecule type" value="Genomic_DNA"/>
</dbReference>
<keyword evidence="2" id="KW-1185">Reference proteome</keyword>
<name>A0A433SHQ1_9BURK</name>
<reference evidence="1 2" key="1">
    <citation type="submission" date="2018-01" db="EMBL/GenBank/DDBJ databases">
        <title>Saezia sanguinis gen. nov., sp. nov., in the order Burkholderiales isolated from human blood.</title>
        <authorList>
            <person name="Medina-Pascual M.J."/>
            <person name="Valdezate S."/>
            <person name="Monzon S."/>
            <person name="Cuesta I."/>
            <person name="Carrasco G."/>
            <person name="Villalon P."/>
            <person name="Saez-Nieto J.A."/>
        </authorList>
    </citation>
    <scope>NUCLEOTIDE SEQUENCE [LARGE SCALE GENOMIC DNA]</scope>
    <source>
        <strain evidence="1 2">CNM695-12</strain>
    </source>
</reference>
<gene>
    <name evidence="1" type="ORF">CUZ56_00736</name>
</gene>
<evidence type="ECO:0000313" key="2">
    <source>
        <dbReference type="Proteomes" id="UP000286947"/>
    </source>
</evidence>
<dbReference type="RefSeq" id="WP_126978241.1">
    <property type="nucleotide sequence ID" value="NZ_CAWUGC010000006.1"/>
</dbReference>
<comment type="caution">
    <text evidence="1">The sequence shown here is derived from an EMBL/GenBank/DDBJ whole genome shotgun (WGS) entry which is preliminary data.</text>
</comment>
<proteinExistence type="predicted"/>
<evidence type="ECO:0000313" key="1">
    <source>
        <dbReference type="EMBL" id="RUS68248.1"/>
    </source>
</evidence>
<protein>
    <submittedName>
        <fullName evidence="1">Uncharacterized protein</fullName>
    </submittedName>
</protein>
<dbReference type="AlphaFoldDB" id="A0A433SHQ1"/>
<organism evidence="1 2">
    <name type="scientific">Saezia sanguinis</name>
    <dbReference type="NCBI Taxonomy" id="1965230"/>
    <lineage>
        <taxon>Bacteria</taxon>
        <taxon>Pseudomonadati</taxon>
        <taxon>Pseudomonadota</taxon>
        <taxon>Betaproteobacteria</taxon>
        <taxon>Burkholderiales</taxon>
        <taxon>Saeziaceae</taxon>
        <taxon>Saezia</taxon>
    </lineage>
</organism>
<sequence length="83" mass="9603">MKLKEPLVQAAAIITASLLKKEKNADPLLYRIEKVEPVFQLIYAKLYRAASKIEELEGKEQKQSYFQSLEQLVDNNFEQKESS</sequence>
<accession>A0A433SHQ1</accession>